<dbReference type="PANTHER" id="PTHR14239:SF10">
    <property type="entry name" value="REDUCTASE"/>
    <property type="match status" value="1"/>
</dbReference>
<gene>
    <name evidence="3" type="ORF">KGQ19_28070</name>
</gene>
<comment type="caution">
    <text evidence="3">The sequence shown here is derived from an EMBL/GenBank/DDBJ whole genome shotgun (WGS) entry which is preliminary data.</text>
</comment>
<dbReference type="Pfam" id="PF03807">
    <property type="entry name" value="F420_oxidored"/>
    <property type="match status" value="1"/>
</dbReference>
<protein>
    <submittedName>
        <fullName evidence="3">NADPH-dependent F420 reductase</fullName>
    </submittedName>
</protein>
<dbReference type="InterPro" id="IPR029752">
    <property type="entry name" value="D-isomer_DH_CS1"/>
</dbReference>
<dbReference type="InterPro" id="IPR051267">
    <property type="entry name" value="STEAP_metalloreductase"/>
</dbReference>
<dbReference type="InterPro" id="IPR028939">
    <property type="entry name" value="P5C_Rdtase_cat_N"/>
</dbReference>
<dbReference type="PROSITE" id="PS00065">
    <property type="entry name" value="D_2_HYDROXYACID_DH_1"/>
    <property type="match status" value="1"/>
</dbReference>
<reference evidence="3 4" key="1">
    <citation type="submission" date="2020-02" db="EMBL/GenBank/DDBJ databases">
        <title>Acidophilic actinobacteria isolated from forest soil.</title>
        <authorList>
            <person name="Golinska P."/>
        </authorList>
    </citation>
    <scope>NUCLEOTIDE SEQUENCE [LARGE SCALE GENOMIC DNA]</scope>
    <source>
        <strain evidence="3 4">NL8</strain>
    </source>
</reference>
<dbReference type="EMBL" id="JAAFYZ010000113">
    <property type="protein sequence ID" value="MBS2550734.1"/>
    <property type="molecule type" value="Genomic_DNA"/>
</dbReference>
<accession>A0ABS5KXH0</accession>
<evidence type="ECO:0000313" key="3">
    <source>
        <dbReference type="EMBL" id="MBS2550734.1"/>
    </source>
</evidence>
<organism evidence="3 4">
    <name type="scientific">Catenulispora pinistramenti</name>
    <dbReference type="NCBI Taxonomy" id="2705254"/>
    <lineage>
        <taxon>Bacteria</taxon>
        <taxon>Bacillati</taxon>
        <taxon>Actinomycetota</taxon>
        <taxon>Actinomycetes</taxon>
        <taxon>Catenulisporales</taxon>
        <taxon>Catenulisporaceae</taxon>
        <taxon>Catenulispora</taxon>
    </lineage>
</organism>
<feature type="domain" description="Pyrroline-5-carboxylate reductase catalytic N-terminal" evidence="2">
    <location>
        <begin position="2"/>
        <end position="93"/>
    </location>
</feature>
<dbReference type="PANTHER" id="PTHR14239">
    <property type="entry name" value="DUDULIN-RELATED"/>
    <property type="match status" value="1"/>
</dbReference>
<evidence type="ECO:0000313" key="4">
    <source>
        <dbReference type="Proteomes" id="UP000730482"/>
    </source>
</evidence>
<keyword evidence="4" id="KW-1185">Reference proteome</keyword>
<dbReference type="Gene3D" id="3.40.50.720">
    <property type="entry name" value="NAD(P)-binding Rossmann-like Domain"/>
    <property type="match status" value="1"/>
</dbReference>
<proteinExistence type="predicted"/>
<evidence type="ECO:0000256" key="1">
    <source>
        <dbReference type="ARBA" id="ARBA00023002"/>
    </source>
</evidence>
<evidence type="ECO:0000259" key="2">
    <source>
        <dbReference type="Pfam" id="PF03807"/>
    </source>
</evidence>
<dbReference type="InterPro" id="IPR036291">
    <property type="entry name" value="NAD(P)-bd_dom_sf"/>
</dbReference>
<dbReference type="Proteomes" id="UP000730482">
    <property type="component" value="Unassembled WGS sequence"/>
</dbReference>
<dbReference type="RefSeq" id="WP_212014165.1">
    <property type="nucleotide sequence ID" value="NZ_JAAFYZ010000113.1"/>
</dbReference>
<keyword evidence="1" id="KW-0560">Oxidoreductase</keyword>
<name>A0ABS5KXH0_9ACTN</name>
<sequence length="228" mass="23445">MKIGVIGAGRIGGNAARLWVAAGHEVLLSFSRDQARLEADAAKLGERARAGTVAEAAAFGDVVFLSVPWTQVDAALAEAGPLTGKIVIDTTNQFGREGAQSLPDGQTAAEFNQRRMPGARLVKSFNTLTAAFQASEAGRPAEQRVVLFMAGDDAEAKQVVAGLIDDAGFAVADLGGLADAGPMEAPRRAGALYGEEYRPAEAALAVAALRAGQALPATPDYSGHSDEG</sequence>
<dbReference type="SUPFAM" id="SSF51735">
    <property type="entry name" value="NAD(P)-binding Rossmann-fold domains"/>
    <property type="match status" value="1"/>
</dbReference>